<dbReference type="OMA" id="QYIEYDV"/>
<organism evidence="2 3">
    <name type="scientific">Heterostelium pallidum (strain ATCC 26659 / Pp 5 / PN500)</name>
    <name type="common">Cellular slime mold</name>
    <name type="synonym">Polysphondylium pallidum</name>
    <dbReference type="NCBI Taxonomy" id="670386"/>
    <lineage>
        <taxon>Eukaryota</taxon>
        <taxon>Amoebozoa</taxon>
        <taxon>Evosea</taxon>
        <taxon>Eumycetozoa</taxon>
        <taxon>Dictyostelia</taxon>
        <taxon>Acytosteliales</taxon>
        <taxon>Acytosteliaceae</taxon>
        <taxon>Heterostelium</taxon>
    </lineage>
</organism>
<dbReference type="CDD" id="cd02066">
    <property type="entry name" value="GRX_family"/>
    <property type="match status" value="1"/>
</dbReference>
<protein>
    <submittedName>
        <fullName evidence="2">Thioredoxin domain-containing protein</fullName>
    </submittedName>
</protein>
<comment type="similarity">
    <text evidence="1">Belongs to the SH3BGR family.</text>
</comment>
<sequence>MSNVAVYTSSATGMLKIKKDQQALKTLLEAKGIKYIEYDVASDQEKREHMKKVSGKTELPQLFVNDKFVGNYDDCQALEEVDQFMALFN</sequence>
<name>D3B012_HETP5</name>
<gene>
    <name evidence="2" type="ORF">PPL_01626</name>
</gene>
<dbReference type="GeneID" id="31357155"/>
<proteinExistence type="inferred from homology"/>
<accession>D3B012</accession>
<dbReference type="InterPro" id="IPR006993">
    <property type="entry name" value="Glut_rich_SH3-bd"/>
</dbReference>
<evidence type="ECO:0000256" key="1">
    <source>
        <dbReference type="ARBA" id="ARBA00007764"/>
    </source>
</evidence>
<dbReference type="AlphaFoldDB" id="D3B012"/>
<dbReference type="Pfam" id="PF04908">
    <property type="entry name" value="SH3BGR"/>
    <property type="match status" value="1"/>
</dbReference>
<dbReference type="PANTHER" id="PTHR12232:SF0">
    <property type="entry name" value="THIOREDOXIN DOMAIN-CONTAINING PROTEIN"/>
    <property type="match status" value="1"/>
</dbReference>
<dbReference type="RefSeq" id="XP_020436749.1">
    <property type="nucleotide sequence ID" value="XM_020572632.1"/>
</dbReference>
<dbReference type="Gene3D" id="3.40.30.10">
    <property type="entry name" value="Glutaredoxin"/>
    <property type="match status" value="1"/>
</dbReference>
<dbReference type="STRING" id="670386.D3B012"/>
<dbReference type="Proteomes" id="UP000001396">
    <property type="component" value="Unassembled WGS sequence"/>
</dbReference>
<dbReference type="GO" id="GO:0005737">
    <property type="term" value="C:cytoplasm"/>
    <property type="evidence" value="ECO:0007669"/>
    <property type="project" value="TreeGrafter"/>
</dbReference>
<dbReference type="PANTHER" id="PTHR12232">
    <property type="entry name" value="SH3 DOMAIN-BINDING GLUTAMIC ACID-RICH-LIKE PROTEIN"/>
    <property type="match status" value="1"/>
</dbReference>
<keyword evidence="3" id="KW-1185">Reference proteome</keyword>
<dbReference type="PROSITE" id="PS51354">
    <property type="entry name" value="GLUTAREDOXIN_2"/>
    <property type="match status" value="1"/>
</dbReference>
<dbReference type="InterPro" id="IPR036249">
    <property type="entry name" value="Thioredoxin-like_sf"/>
</dbReference>
<evidence type="ECO:0000313" key="3">
    <source>
        <dbReference type="Proteomes" id="UP000001396"/>
    </source>
</evidence>
<evidence type="ECO:0000313" key="2">
    <source>
        <dbReference type="EMBL" id="EFA84636.1"/>
    </source>
</evidence>
<dbReference type="SUPFAM" id="SSF52833">
    <property type="entry name" value="Thioredoxin-like"/>
    <property type="match status" value="1"/>
</dbReference>
<dbReference type="EMBL" id="ADBJ01000008">
    <property type="protein sequence ID" value="EFA84636.1"/>
    <property type="molecule type" value="Genomic_DNA"/>
</dbReference>
<reference evidence="2 3" key="1">
    <citation type="journal article" date="2011" name="Genome Res.">
        <title>Phylogeny-wide analysis of social amoeba genomes highlights ancient origins for complex intercellular communication.</title>
        <authorList>
            <person name="Heidel A.J."/>
            <person name="Lawal H.M."/>
            <person name="Felder M."/>
            <person name="Schilde C."/>
            <person name="Helps N.R."/>
            <person name="Tunggal B."/>
            <person name="Rivero F."/>
            <person name="John U."/>
            <person name="Schleicher M."/>
            <person name="Eichinger L."/>
            <person name="Platzer M."/>
            <person name="Noegel A.A."/>
            <person name="Schaap P."/>
            <person name="Gloeckner G."/>
        </authorList>
    </citation>
    <scope>NUCLEOTIDE SEQUENCE [LARGE SCALE GENOMIC DNA]</scope>
    <source>
        <strain evidence="3">ATCC 26659 / Pp 5 / PN500</strain>
    </source>
</reference>
<comment type="caution">
    <text evidence="2">The sequence shown here is derived from an EMBL/GenBank/DDBJ whole genome shotgun (WGS) entry which is preliminary data.</text>
</comment>
<dbReference type="InParanoid" id="D3B012"/>
<dbReference type="InterPro" id="IPR051033">
    <property type="entry name" value="SH3BGR"/>
</dbReference>